<feature type="binding site" evidence="8">
    <location>
        <position position="146"/>
    </location>
    <ligand>
        <name>substrate</name>
    </ligand>
</feature>
<feature type="binding site" evidence="8">
    <location>
        <position position="19"/>
    </location>
    <ligand>
        <name>ATP</name>
        <dbReference type="ChEBI" id="CHEBI:30616"/>
    </ligand>
</feature>
<proteinExistence type="inferred from homology"/>
<dbReference type="PRINTS" id="PR00474">
    <property type="entry name" value="GLU5KINASE"/>
</dbReference>
<dbReference type="NCBIfam" id="TIGR01027">
    <property type="entry name" value="proB"/>
    <property type="match status" value="1"/>
</dbReference>
<dbReference type="GO" id="GO:0005524">
    <property type="term" value="F:ATP binding"/>
    <property type="evidence" value="ECO:0007669"/>
    <property type="project" value="UniProtKB-KW"/>
</dbReference>
<dbReference type="SUPFAM" id="SSF88697">
    <property type="entry name" value="PUA domain-like"/>
    <property type="match status" value="1"/>
</dbReference>
<dbReference type="AlphaFoldDB" id="A0A5C5VNY9"/>
<dbReference type="Proteomes" id="UP000318878">
    <property type="component" value="Unassembled WGS sequence"/>
</dbReference>
<comment type="function">
    <text evidence="8">Catalyzes the transfer of a phosphate group to glutamate to form L-glutamate 5-phosphate.</text>
</comment>
<dbReference type="RefSeq" id="WP_146429528.1">
    <property type="nucleotide sequence ID" value="NZ_SJPF01000001.1"/>
</dbReference>
<comment type="caution">
    <text evidence="8">Lacks conserved residue(s) required for the propagation of feature annotation.</text>
</comment>
<dbReference type="InterPro" id="IPR011529">
    <property type="entry name" value="Glu_5kinase"/>
</dbReference>
<evidence type="ECO:0000256" key="4">
    <source>
        <dbReference type="ARBA" id="ARBA00022679"/>
    </source>
</evidence>
<keyword evidence="3 8" id="KW-0641">Proline biosynthesis</keyword>
<dbReference type="Pfam" id="PF01472">
    <property type="entry name" value="PUA"/>
    <property type="match status" value="1"/>
</dbReference>
<dbReference type="Gene3D" id="3.40.1160.10">
    <property type="entry name" value="Acetylglutamate kinase-like"/>
    <property type="match status" value="1"/>
</dbReference>
<feature type="binding site" evidence="8">
    <location>
        <position position="160"/>
    </location>
    <ligand>
        <name>substrate</name>
    </ligand>
</feature>
<dbReference type="CDD" id="cd04242">
    <property type="entry name" value="AAK_G5K_ProB"/>
    <property type="match status" value="1"/>
</dbReference>
<dbReference type="InterPro" id="IPR001048">
    <property type="entry name" value="Asp/Glu/Uridylate_kinase"/>
</dbReference>
<dbReference type="InterPro" id="IPR036974">
    <property type="entry name" value="PUA_sf"/>
</dbReference>
<dbReference type="InterPro" id="IPR002478">
    <property type="entry name" value="PUA"/>
</dbReference>
<evidence type="ECO:0000256" key="1">
    <source>
        <dbReference type="ARBA" id="ARBA00022490"/>
    </source>
</evidence>
<dbReference type="UniPathway" id="UPA00098">
    <property type="reaction ID" value="UER00359"/>
</dbReference>
<dbReference type="SMART" id="SM00359">
    <property type="entry name" value="PUA"/>
    <property type="match status" value="1"/>
</dbReference>
<comment type="caution">
    <text evidence="10">The sequence shown here is derived from an EMBL/GenBank/DDBJ whole genome shotgun (WGS) entry which is preliminary data.</text>
</comment>
<dbReference type="GO" id="GO:0005829">
    <property type="term" value="C:cytosol"/>
    <property type="evidence" value="ECO:0007669"/>
    <property type="project" value="TreeGrafter"/>
</dbReference>
<dbReference type="HAMAP" id="MF_00456">
    <property type="entry name" value="ProB"/>
    <property type="match status" value="1"/>
</dbReference>
<dbReference type="InterPro" id="IPR001057">
    <property type="entry name" value="Glu/AcGlu_kinase"/>
</dbReference>
<keyword evidence="2 8" id="KW-0028">Amino-acid biosynthesis</keyword>
<dbReference type="InterPro" id="IPR005715">
    <property type="entry name" value="Glu_5kinase/COase_Synthase"/>
</dbReference>
<dbReference type="FunFam" id="3.40.1160.10:FF:000018">
    <property type="entry name" value="Glutamate 5-kinase"/>
    <property type="match status" value="1"/>
</dbReference>
<dbReference type="EC" id="2.7.2.11" evidence="8"/>
<dbReference type="PROSITE" id="PS50890">
    <property type="entry name" value="PUA"/>
    <property type="match status" value="1"/>
</dbReference>
<name>A0A5C5VNY9_9BACT</name>
<dbReference type="EMBL" id="SJPF01000001">
    <property type="protein sequence ID" value="TWT39352.1"/>
    <property type="molecule type" value="Genomic_DNA"/>
</dbReference>
<reference evidence="10 11" key="1">
    <citation type="submission" date="2019-02" db="EMBL/GenBank/DDBJ databases">
        <title>Deep-cultivation of Planctomycetes and their phenomic and genomic characterization uncovers novel biology.</title>
        <authorList>
            <person name="Wiegand S."/>
            <person name="Jogler M."/>
            <person name="Boedeker C."/>
            <person name="Pinto D."/>
            <person name="Vollmers J."/>
            <person name="Rivas-Marin E."/>
            <person name="Kohn T."/>
            <person name="Peeters S.H."/>
            <person name="Heuer A."/>
            <person name="Rast P."/>
            <person name="Oberbeckmann S."/>
            <person name="Bunk B."/>
            <person name="Jeske O."/>
            <person name="Meyerdierks A."/>
            <person name="Storesund J.E."/>
            <person name="Kallscheuer N."/>
            <person name="Luecker S."/>
            <person name="Lage O.M."/>
            <person name="Pohl T."/>
            <person name="Merkel B.J."/>
            <person name="Hornburger P."/>
            <person name="Mueller R.-W."/>
            <person name="Bruemmer F."/>
            <person name="Labrenz M."/>
            <person name="Spormann A.M."/>
            <person name="Op Den Camp H."/>
            <person name="Overmann J."/>
            <person name="Amann R."/>
            <person name="Jetten M.S.M."/>
            <person name="Mascher T."/>
            <person name="Medema M.H."/>
            <person name="Devos D.P."/>
            <person name="Kaster A.-K."/>
            <person name="Ovreas L."/>
            <person name="Rohde M."/>
            <person name="Galperin M.Y."/>
            <person name="Jogler C."/>
        </authorList>
    </citation>
    <scope>NUCLEOTIDE SEQUENCE [LARGE SCALE GENOMIC DNA]</scope>
    <source>
        <strain evidence="10 11">Enr8</strain>
    </source>
</reference>
<sequence>MTDLLRQEIAATADLIVVKVGTRVLTAPDGTLNRPRIAQFAEEMSRLLDAGRKMVMVSSGAVGAGMDRLKLKQRPTDLAQLQAVAAVGQARLIEAYDQTLAVHGRHGAQVLLTAEDLDHRVRYLNIRNTLVSLLEFGVLPIINENDTVAVDELMTTFGDNDRLAARVTNLLRAPLLVILSDVAGFYDRSPDDPDAQVIPVVQKFDDHLMSFVRDKKTGLSKGGMASKLEAARLVTTAGENVIIASGRDPQALTKIVNGEQIGTLFLPQGKTVSPRKRWIGFSVEPRGRLIVDDGAKRALEASGRSLLAIGVVGVEGDFEKGDVVRICGSDGTEIARGLTNYSAPEVARIRGIQSDRISEILGHCPYVELIHRDNLTLSRAAN</sequence>
<dbReference type="InterPro" id="IPR015947">
    <property type="entry name" value="PUA-like_sf"/>
</dbReference>
<keyword evidence="7 8" id="KW-0067">ATP-binding</keyword>
<comment type="similarity">
    <text evidence="8">Belongs to the glutamate 5-kinase family.</text>
</comment>
<dbReference type="Pfam" id="PF00696">
    <property type="entry name" value="AA_kinase"/>
    <property type="match status" value="1"/>
</dbReference>
<comment type="catalytic activity">
    <reaction evidence="8">
        <text>L-glutamate + ATP = L-glutamyl 5-phosphate + ADP</text>
        <dbReference type="Rhea" id="RHEA:14877"/>
        <dbReference type="ChEBI" id="CHEBI:29985"/>
        <dbReference type="ChEBI" id="CHEBI:30616"/>
        <dbReference type="ChEBI" id="CHEBI:58274"/>
        <dbReference type="ChEBI" id="CHEBI:456216"/>
        <dbReference type="EC" id="2.7.2.11"/>
    </reaction>
</comment>
<dbReference type="GO" id="GO:0003723">
    <property type="term" value="F:RNA binding"/>
    <property type="evidence" value="ECO:0007669"/>
    <property type="project" value="InterPro"/>
</dbReference>
<dbReference type="InterPro" id="IPR019797">
    <property type="entry name" value="Glutamate_5-kinase_CS"/>
</dbReference>
<dbReference type="PANTHER" id="PTHR43654">
    <property type="entry name" value="GLUTAMATE 5-KINASE"/>
    <property type="match status" value="1"/>
</dbReference>
<dbReference type="SUPFAM" id="SSF53633">
    <property type="entry name" value="Carbamate kinase-like"/>
    <property type="match status" value="1"/>
</dbReference>
<keyword evidence="11" id="KW-1185">Reference proteome</keyword>
<gene>
    <name evidence="8 10" type="primary">proB</name>
    <name evidence="10" type="ORF">Enr8_10510</name>
</gene>
<evidence type="ECO:0000256" key="7">
    <source>
        <dbReference type="ARBA" id="ARBA00022840"/>
    </source>
</evidence>
<evidence type="ECO:0000256" key="3">
    <source>
        <dbReference type="ARBA" id="ARBA00022650"/>
    </source>
</evidence>
<keyword evidence="5 8" id="KW-0547">Nucleotide-binding</keyword>
<keyword evidence="4 8" id="KW-0808">Transferase</keyword>
<feature type="binding site" evidence="8">
    <location>
        <begin position="180"/>
        <end position="181"/>
    </location>
    <ligand>
        <name>ATP</name>
        <dbReference type="ChEBI" id="CHEBI:30616"/>
    </ligand>
</feature>
<keyword evidence="1 8" id="KW-0963">Cytoplasm</keyword>
<keyword evidence="6 8" id="KW-0418">Kinase</keyword>
<dbReference type="Gene3D" id="2.30.130.10">
    <property type="entry name" value="PUA domain"/>
    <property type="match status" value="1"/>
</dbReference>
<evidence type="ECO:0000256" key="5">
    <source>
        <dbReference type="ARBA" id="ARBA00022741"/>
    </source>
</evidence>
<evidence type="ECO:0000313" key="10">
    <source>
        <dbReference type="EMBL" id="TWT39352.1"/>
    </source>
</evidence>
<comment type="pathway">
    <text evidence="8">Amino-acid biosynthesis; L-proline biosynthesis; L-glutamate 5-semialdehyde from L-glutamate: step 1/2.</text>
</comment>
<dbReference type="PIRSF" id="PIRSF000729">
    <property type="entry name" value="GK"/>
    <property type="match status" value="1"/>
</dbReference>
<evidence type="ECO:0000256" key="6">
    <source>
        <dbReference type="ARBA" id="ARBA00022777"/>
    </source>
</evidence>
<evidence type="ECO:0000256" key="8">
    <source>
        <dbReference type="HAMAP-Rule" id="MF_00456"/>
    </source>
</evidence>
<dbReference type="OrthoDB" id="9804434at2"/>
<evidence type="ECO:0000256" key="2">
    <source>
        <dbReference type="ARBA" id="ARBA00022605"/>
    </source>
</evidence>
<protein>
    <recommendedName>
        <fullName evidence="8">Glutamate 5-kinase</fullName>
        <ecNumber evidence="8">2.7.2.11</ecNumber>
    </recommendedName>
    <alternativeName>
        <fullName evidence="8">Gamma-glutamyl kinase</fullName>
        <shortName evidence="8">GK</shortName>
    </alternativeName>
</protein>
<feature type="binding site" evidence="8">
    <location>
        <position position="59"/>
    </location>
    <ligand>
        <name>substrate</name>
    </ligand>
</feature>
<dbReference type="PANTHER" id="PTHR43654:SF1">
    <property type="entry name" value="ISOPENTENYL PHOSPHATE KINASE"/>
    <property type="match status" value="1"/>
</dbReference>
<dbReference type="CDD" id="cd21157">
    <property type="entry name" value="PUA_G5K"/>
    <property type="match status" value="1"/>
</dbReference>
<dbReference type="PROSITE" id="PS00902">
    <property type="entry name" value="GLUTAMATE_5_KINASE"/>
    <property type="match status" value="1"/>
</dbReference>
<dbReference type="GO" id="GO:0004349">
    <property type="term" value="F:glutamate 5-kinase activity"/>
    <property type="evidence" value="ECO:0007669"/>
    <property type="project" value="UniProtKB-UniRule"/>
</dbReference>
<organism evidence="10 11">
    <name type="scientific">Blastopirellula retiformator</name>
    <dbReference type="NCBI Taxonomy" id="2527970"/>
    <lineage>
        <taxon>Bacteria</taxon>
        <taxon>Pseudomonadati</taxon>
        <taxon>Planctomycetota</taxon>
        <taxon>Planctomycetia</taxon>
        <taxon>Pirellulales</taxon>
        <taxon>Pirellulaceae</taxon>
        <taxon>Blastopirellula</taxon>
    </lineage>
</organism>
<comment type="subcellular location">
    <subcellularLocation>
        <location evidence="8">Cytoplasm</location>
    </subcellularLocation>
</comment>
<dbReference type="GO" id="GO:0055129">
    <property type="term" value="P:L-proline biosynthetic process"/>
    <property type="evidence" value="ECO:0007669"/>
    <property type="project" value="UniProtKB-UniRule"/>
</dbReference>
<evidence type="ECO:0000313" key="11">
    <source>
        <dbReference type="Proteomes" id="UP000318878"/>
    </source>
</evidence>
<dbReference type="InterPro" id="IPR041739">
    <property type="entry name" value="G5K_ProB"/>
</dbReference>
<dbReference type="InterPro" id="IPR036393">
    <property type="entry name" value="AceGlu_kinase-like_sf"/>
</dbReference>
<feature type="domain" description="PUA" evidence="9">
    <location>
        <begin position="287"/>
        <end position="361"/>
    </location>
</feature>
<evidence type="ECO:0000259" key="9">
    <source>
        <dbReference type="SMART" id="SM00359"/>
    </source>
</evidence>
<accession>A0A5C5VNY9</accession>
<dbReference type="FunFam" id="2.30.130.10:FF:000007">
    <property type="entry name" value="Glutamate 5-kinase"/>
    <property type="match status" value="1"/>
</dbReference>